<dbReference type="PANTHER" id="PTHR19446">
    <property type="entry name" value="REVERSE TRANSCRIPTASES"/>
    <property type="match status" value="1"/>
</dbReference>
<organism evidence="2 3">
    <name type="scientific">Blepharisma stoltei</name>
    <dbReference type="NCBI Taxonomy" id="1481888"/>
    <lineage>
        <taxon>Eukaryota</taxon>
        <taxon>Sar</taxon>
        <taxon>Alveolata</taxon>
        <taxon>Ciliophora</taxon>
        <taxon>Postciliodesmatophora</taxon>
        <taxon>Heterotrichea</taxon>
        <taxon>Heterotrichida</taxon>
        <taxon>Blepharismidae</taxon>
        <taxon>Blepharisma</taxon>
    </lineage>
</organism>
<evidence type="ECO:0000313" key="2">
    <source>
        <dbReference type="EMBL" id="CAG9333631.1"/>
    </source>
</evidence>
<proteinExistence type="predicted"/>
<comment type="caution">
    <text evidence="2">The sequence shown here is derived from an EMBL/GenBank/DDBJ whole genome shotgun (WGS) entry which is preliminary data.</text>
</comment>
<name>A0AAU9KDE6_9CILI</name>
<feature type="domain" description="Reverse transcriptase" evidence="1">
    <location>
        <begin position="4"/>
        <end position="100"/>
    </location>
</feature>
<dbReference type="InterPro" id="IPR000477">
    <property type="entry name" value="RT_dom"/>
</dbReference>
<gene>
    <name evidence="2" type="ORF">BSTOLATCC_MIC59448</name>
</gene>
<dbReference type="EMBL" id="CAJZBQ010000057">
    <property type="protein sequence ID" value="CAG9333631.1"/>
    <property type="molecule type" value="Genomic_DNA"/>
</dbReference>
<accession>A0AAU9KDE6</accession>
<protein>
    <recommendedName>
        <fullName evidence="1">Reverse transcriptase domain-containing protein</fullName>
    </recommendedName>
</protein>
<dbReference type="Pfam" id="PF00078">
    <property type="entry name" value="RVT_1"/>
    <property type="match status" value="1"/>
</dbReference>
<evidence type="ECO:0000313" key="3">
    <source>
        <dbReference type="Proteomes" id="UP001162131"/>
    </source>
</evidence>
<sequence length="108" mass="12850">MNNFMKILDKVELKRIENTVKISERQHGFTKGKSCMTQIFLLKSTLEYRKYYRNGKGRDSYILFIDFSKAYDSVNRIRLLEKFKAKNVKNDSWKIISQMLKGEQTTLV</sequence>
<dbReference type="Proteomes" id="UP001162131">
    <property type="component" value="Unassembled WGS sequence"/>
</dbReference>
<keyword evidence="3" id="KW-1185">Reference proteome</keyword>
<evidence type="ECO:0000259" key="1">
    <source>
        <dbReference type="Pfam" id="PF00078"/>
    </source>
</evidence>
<dbReference type="AlphaFoldDB" id="A0AAU9KDE6"/>
<reference evidence="2" key="1">
    <citation type="submission" date="2021-09" db="EMBL/GenBank/DDBJ databases">
        <authorList>
            <consortium name="AG Swart"/>
            <person name="Singh M."/>
            <person name="Singh A."/>
            <person name="Seah K."/>
            <person name="Emmerich C."/>
        </authorList>
    </citation>
    <scope>NUCLEOTIDE SEQUENCE</scope>
    <source>
        <strain evidence="2">ATCC30299</strain>
    </source>
</reference>